<keyword evidence="4" id="KW-1185">Reference proteome</keyword>
<dbReference type="EMBL" id="BGZK01001177">
    <property type="protein sequence ID" value="GBP73541.1"/>
    <property type="molecule type" value="Genomic_DNA"/>
</dbReference>
<comment type="caution">
    <text evidence="3">The sequence shown here is derived from an EMBL/GenBank/DDBJ whole genome shotgun (WGS) entry which is preliminary data.</text>
</comment>
<sequence>MISPHRHAEFFENFLCLTDDDAEYRVTSTKKEIHQYLSGDEELPSQVAASVRLMKAAMYVDHEKLLSGNYYDSPYDAVIDIFDDDIMKEIVIDTNRYAHQVIGKAKATEESWRKDTDIELLYFRNIMTYDRYILLTKCLHFSDNDKQPLPNAKSSKQPLAASYGLDRQNRRNELTEPTPSTS</sequence>
<dbReference type="Proteomes" id="UP000299102">
    <property type="component" value="Unassembled WGS sequence"/>
</dbReference>
<evidence type="ECO:0000313" key="4">
    <source>
        <dbReference type="Proteomes" id="UP000299102"/>
    </source>
</evidence>
<feature type="domain" description="PiggyBac transposable element-derived protein" evidence="2">
    <location>
        <begin position="107"/>
        <end position="149"/>
    </location>
</feature>
<dbReference type="Pfam" id="PF13843">
    <property type="entry name" value="DDE_Tnp_1_7"/>
    <property type="match status" value="1"/>
</dbReference>
<protein>
    <recommendedName>
        <fullName evidence="2">PiggyBac transposable element-derived protein domain-containing protein</fullName>
    </recommendedName>
</protein>
<evidence type="ECO:0000256" key="1">
    <source>
        <dbReference type="SAM" id="MobiDB-lite"/>
    </source>
</evidence>
<organism evidence="3 4">
    <name type="scientific">Eumeta variegata</name>
    <name type="common">Bagworm moth</name>
    <name type="synonym">Eumeta japonica</name>
    <dbReference type="NCBI Taxonomy" id="151549"/>
    <lineage>
        <taxon>Eukaryota</taxon>
        <taxon>Metazoa</taxon>
        <taxon>Ecdysozoa</taxon>
        <taxon>Arthropoda</taxon>
        <taxon>Hexapoda</taxon>
        <taxon>Insecta</taxon>
        <taxon>Pterygota</taxon>
        <taxon>Neoptera</taxon>
        <taxon>Endopterygota</taxon>
        <taxon>Lepidoptera</taxon>
        <taxon>Glossata</taxon>
        <taxon>Ditrysia</taxon>
        <taxon>Tineoidea</taxon>
        <taxon>Psychidae</taxon>
        <taxon>Oiketicinae</taxon>
        <taxon>Eumeta</taxon>
    </lineage>
</organism>
<gene>
    <name evidence="3" type="ORF">EVAR_89201_1</name>
</gene>
<reference evidence="3 4" key="1">
    <citation type="journal article" date="2019" name="Commun. Biol.">
        <title>The bagworm genome reveals a unique fibroin gene that provides high tensile strength.</title>
        <authorList>
            <person name="Kono N."/>
            <person name="Nakamura H."/>
            <person name="Ohtoshi R."/>
            <person name="Tomita M."/>
            <person name="Numata K."/>
            <person name="Arakawa K."/>
        </authorList>
    </citation>
    <scope>NUCLEOTIDE SEQUENCE [LARGE SCALE GENOMIC DNA]</scope>
</reference>
<dbReference type="AlphaFoldDB" id="A0A4C1YB47"/>
<accession>A0A4C1YB47</accession>
<evidence type="ECO:0000313" key="3">
    <source>
        <dbReference type="EMBL" id="GBP73541.1"/>
    </source>
</evidence>
<proteinExistence type="predicted"/>
<name>A0A4C1YB47_EUMVA</name>
<feature type="region of interest" description="Disordered" evidence="1">
    <location>
        <begin position="149"/>
        <end position="182"/>
    </location>
</feature>
<dbReference type="OrthoDB" id="75807at2759"/>
<evidence type="ECO:0000259" key="2">
    <source>
        <dbReference type="Pfam" id="PF13843"/>
    </source>
</evidence>
<dbReference type="InterPro" id="IPR029526">
    <property type="entry name" value="PGBD"/>
</dbReference>